<dbReference type="EMBL" id="LAZR01000736">
    <property type="protein sequence ID" value="KKN59170.1"/>
    <property type="molecule type" value="Genomic_DNA"/>
</dbReference>
<reference evidence="1" key="1">
    <citation type="journal article" date="2015" name="Nature">
        <title>Complex archaea that bridge the gap between prokaryotes and eukaryotes.</title>
        <authorList>
            <person name="Spang A."/>
            <person name="Saw J.H."/>
            <person name="Jorgensen S.L."/>
            <person name="Zaremba-Niedzwiedzka K."/>
            <person name="Martijn J."/>
            <person name="Lind A.E."/>
            <person name="van Eijk R."/>
            <person name="Schleper C."/>
            <person name="Guy L."/>
            <person name="Ettema T.J."/>
        </authorList>
    </citation>
    <scope>NUCLEOTIDE SEQUENCE</scope>
</reference>
<gene>
    <name evidence="1" type="ORF">LCGC14_0544950</name>
</gene>
<protein>
    <submittedName>
        <fullName evidence="1">Uncharacterized protein</fullName>
    </submittedName>
</protein>
<name>A0A0F9RRQ8_9ZZZZ</name>
<dbReference type="AlphaFoldDB" id="A0A0F9RRQ8"/>
<organism evidence="1">
    <name type="scientific">marine sediment metagenome</name>
    <dbReference type="NCBI Taxonomy" id="412755"/>
    <lineage>
        <taxon>unclassified sequences</taxon>
        <taxon>metagenomes</taxon>
        <taxon>ecological metagenomes</taxon>
    </lineage>
</organism>
<evidence type="ECO:0000313" key="1">
    <source>
        <dbReference type="EMBL" id="KKN59170.1"/>
    </source>
</evidence>
<comment type="caution">
    <text evidence="1">The sequence shown here is derived from an EMBL/GenBank/DDBJ whole genome shotgun (WGS) entry which is preliminary data.</text>
</comment>
<proteinExistence type="predicted"/>
<accession>A0A0F9RRQ8</accession>
<sequence>MILLTHTENPNEMKLTHTFSTALYLYAIQVGEPMFNGIKSSGVFLSWRLLQSSAIHHLSPKPINSLAHMP</sequence>